<proteinExistence type="predicted"/>
<dbReference type="RefSeq" id="WP_057742022.1">
    <property type="nucleotide sequence ID" value="NZ_JQBW01000010.1"/>
</dbReference>
<dbReference type="OrthoDB" id="9809307at2"/>
<dbReference type="SUPFAM" id="SSF53300">
    <property type="entry name" value="vWA-like"/>
    <property type="match status" value="1"/>
</dbReference>
<sequence length="427" mass="47721">MSDAELFSILTQLRRSPSAELAQQVISRTVGSILADQRLLGEILMRLPRQFAPTSRAIAALVWDNDQLTLQVNFNQLGDLRSDEIASLLCHEAYHVLWQHPLRYANADHQELTAAACDVAVNQYLDEPPRGTMTLSTLEQVTHTRFQAQQSSAYYRRKLIELPAKQQKQVAENLQASRQTQSKSDGRSIKGPLETHAGWQSKGVVNDLLRTAQLKKIVKGSFSTLTEKQRGLLPQSVRQTLGSTMTEVQLPVNAAIRRMLGVIPNGKQDSRARFNRQQPLRLELPGQITKYVSRLYVFVDQSGSMPDAMVKGLLNLCCRLVAQLDTQVEVVAFDAAIQGKAQRLQRPSDHLVNLRQGGGGTSYQPIFDYLQAKKLAKNTPVLILTDGWGDEQIDNHGFGNVLWLLTTDSPLSVKNISTNVMHLRRVK</sequence>
<evidence type="ECO:0000313" key="5">
    <source>
        <dbReference type="Proteomes" id="UP000050934"/>
    </source>
</evidence>
<dbReference type="Pfam" id="PF09967">
    <property type="entry name" value="DUF2201"/>
    <property type="match status" value="1"/>
</dbReference>
<dbReference type="InterPro" id="IPR036465">
    <property type="entry name" value="vWFA_dom_sf"/>
</dbReference>
<dbReference type="InterPro" id="IPR025154">
    <property type="entry name" value="Put_metallopeptidase_dom"/>
</dbReference>
<dbReference type="Proteomes" id="UP000050934">
    <property type="component" value="Unassembled WGS sequence"/>
</dbReference>
<dbReference type="Pfam" id="PF13203">
    <property type="entry name" value="DUF2201_N"/>
    <property type="match status" value="1"/>
</dbReference>
<evidence type="ECO:0000313" key="4">
    <source>
        <dbReference type="EMBL" id="KRN58519.1"/>
    </source>
</evidence>
<gene>
    <name evidence="4" type="ORF">IV45_GL000969</name>
</gene>
<dbReference type="PANTHER" id="PTHR38730:SF1">
    <property type="entry name" value="SLL7028 PROTEIN"/>
    <property type="match status" value="1"/>
</dbReference>
<organism evidence="4 5">
    <name type="scientific">Limosilactobacillus secaliphilus</name>
    <dbReference type="NCBI Taxonomy" id="396268"/>
    <lineage>
        <taxon>Bacteria</taxon>
        <taxon>Bacillati</taxon>
        <taxon>Bacillota</taxon>
        <taxon>Bacilli</taxon>
        <taxon>Lactobacillales</taxon>
        <taxon>Lactobacillaceae</taxon>
        <taxon>Limosilactobacillus</taxon>
    </lineage>
</organism>
<feature type="domain" description="Putative metallopeptidase" evidence="3">
    <location>
        <begin position="65"/>
        <end position="184"/>
    </location>
</feature>
<feature type="domain" description="VWA-like" evidence="2">
    <location>
        <begin position="296"/>
        <end position="407"/>
    </location>
</feature>
<dbReference type="EMBL" id="JQBW01000010">
    <property type="protein sequence ID" value="KRN58519.1"/>
    <property type="molecule type" value="Genomic_DNA"/>
</dbReference>
<evidence type="ECO:0000259" key="3">
    <source>
        <dbReference type="Pfam" id="PF13203"/>
    </source>
</evidence>
<dbReference type="PATRIC" id="fig|396268.3.peg.981"/>
<name>A0A0R2I8Y4_9LACO</name>
<reference evidence="4 5" key="1">
    <citation type="journal article" date="2015" name="Genome Announc.">
        <title>Expanding the biotechnology potential of lactobacilli through comparative genomics of 213 strains and associated genera.</title>
        <authorList>
            <person name="Sun Z."/>
            <person name="Harris H.M."/>
            <person name="McCann A."/>
            <person name="Guo C."/>
            <person name="Argimon S."/>
            <person name="Zhang W."/>
            <person name="Yang X."/>
            <person name="Jeffery I.B."/>
            <person name="Cooney J.C."/>
            <person name="Kagawa T.F."/>
            <person name="Liu W."/>
            <person name="Song Y."/>
            <person name="Salvetti E."/>
            <person name="Wrobel A."/>
            <person name="Rasinkangas P."/>
            <person name="Parkhill J."/>
            <person name="Rea M.C."/>
            <person name="O'Sullivan O."/>
            <person name="Ritari J."/>
            <person name="Douillard F.P."/>
            <person name="Paul Ross R."/>
            <person name="Yang R."/>
            <person name="Briner A.E."/>
            <person name="Felis G.E."/>
            <person name="de Vos W.M."/>
            <person name="Barrangou R."/>
            <person name="Klaenhammer T.R."/>
            <person name="Caufield P.W."/>
            <person name="Cui Y."/>
            <person name="Zhang H."/>
            <person name="O'Toole P.W."/>
        </authorList>
    </citation>
    <scope>NUCLEOTIDE SEQUENCE [LARGE SCALE GENOMIC DNA]</scope>
    <source>
        <strain evidence="4 5">DSM 17896</strain>
    </source>
</reference>
<protein>
    <submittedName>
        <fullName evidence="4">Uncharacterized protein</fullName>
    </submittedName>
</protein>
<dbReference type="AlphaFoldDB" id="A0A0R2I8Y4"/>
<accession>A0A0R2I8Y4</accession>
<dbReference type="PANTHER" id="PTHR38730">
    <property type="entry name" value="SLL7028 PROTEIN"/>
    <property type="match status" value="1"/>
</dbReference>
<evidence type="ECO:0000259" key="2">
    <source>
        <dbReference type="Pfam" id="PF09967"/>
    </source>
</evidence>
<dbReference type="InterPro" id="IPR018698">
    <property type="entry name" value="VWA-like_dom"/>
</dbReference>
<evidence type="ECO:0000256" key="1">
    <source>
        <dbReference type="SAM" id="MobiDB-lite"/>
    </source>
</evidence>
<keyword evidence="5" id="KW-1185">Reference proteome</keyword>
<dbReference type="STRING" id="396268.IV45_GL000969"/>
<comment type="caution">
    <text evidence="4">The sequence shown here is derived from an EMBL/GenBank/DDBJ whole genome shotgun (WGS) entry which is preliminary data.</text>
</comment>
<feature type="compositionally biased region" description="Polar residues" evidence="1">
    <location>
        <begin position="170"/>
        <end position="183"/>
    </location>
</feature>
<feature type="region of interest" description="Disordered" evidence="1">
    <location>
        <begin position="170"/>
        <end position="194"/>
    </location>
</feature>